<protein>
    <recommendedName>
        <fullName evidence="1">Reverse transcriptase domain-containing protein</fullName>
    </recommendedName>
</protein>
<feature type="domain" description="Reverse transcriptase" evidence="1">
    <location>
        <begin position="200"/>
        <end position="303"/>
    </location>
</feature>
<dbReference type="AlphaFoldDB" id="A0A699L1F3"/>
<dbReference type="PANTHER" id="PTHR19446">
    <property type="entry name" value="REVERSE TRANSCRIPTASES"/>
    <property type="match status" value="1"/>
</dbReference>
<evidence type="ECO:0000259" key="1">
    <source>
        <dbReference type="Pfam" id="PF00078"/>
    </source>
</evidence>
<accession>A0A699L1F3</accession>
<gene>
    <name evidence="2" type="ORF">Tci_687356</name>
</gene>
<feature type="non-terminal residue" evidence="2">
    <location>
        <position position="385"/>
    </location>
</feature>
<sequence length="385" mass="44236">MIRFKKKLQLLKKEIRSWISNFKRQQVGILQDLKSKLCDIDKQIDQEGDENSKYFHAIINKKRATLSVKGTMVDGDWITDPELVKHEFRKHFEDRFQDPGPRRGSINFPFPNRLFSDQNSDLEAPISNDEIRAAVWGCDVDKSPCPDGFTFEFFRKFWNIIGPDFCLAVLWFFDHGGFAVGCNSSFVTLISKVMEPKIVSDFRPISLIGSLYKVVTKILSSRLSLVISDLISDVQSAFLPNRQILDGPFIINEVLSKCKLRKHQLMIFKVDFAKAYDSVRWDFLDDVLNSFGFGTKWRSWVRVDADIFIGYKIDSSATLSHLFYADDAIFIGDWSSSNLRGIMNILRCFSLLSGDNMSSIKAWDNTVAKMENILSRWKLKTLSIG</sequence>
<comment type="caution">
    <text evidence="2">The sequence shown here is derived from an EMBL/GenBank/DDBJ whole genome shotgun (WGS) entry which is preliminary data.</text>
</comment>
<dbReference type="EMBL" id="BKCJ010563727">
    <property type="protein sequence ID" value="GFB15385.1"/>
    <property type="molecule type" value="Genomic_DNA"/>
</dbReference>
<name>A0A699L1F3_TANCI</name>
<organism evidence="2">
    <name type="scientific">Tanacetum cinerariifolium</name>
    <name type="common">Dalmatian daisy</name>
    <name type="synonym">Chrysanthemum cinerariifolium</name>
    <dbReference type="NCBI Taxonomy" id="118510"/>
    <lineage>
        <taxon>Eukaryota</taxon>
        <taxon>Viridiplantae</taxon>
        <taxon>Streptophyta</taxon>
        <taxon>Embryophyta</taxon>
        <taxon>Tracheophyta</taxon>
        <taxon>Spermatophyta</taxon>
        <taxon>Magnoliopsida</taxon>
        <taxon>eudicotyledons</taxon>
        <taxon>Gunneridae</taxon>
        <taxon>Pentapetalae</taxon>
        <taxon>asterids</taxon>
        <taxon>campanulids</taxon>
        <taxon>Asterales</taxon>
        <taxon>Asteraceae</taxon>
        <taxon>Asteroideae</taxon>
        <taxon>Anthemideae</taxon>
        <taxon>Anthemidinae</taxon>
        <taxon>Tanacetum</taxon>
    </lineage>
</organism>
<evidence type="ECO:0000313" key="2">
    <source>
        <dbReference type="EMBL" id="GFB15385.1"/>
    </source>
</evidence>
<dbReference type="InterPro" id="IPR000477">
    <property type="entry name" value="RT_dom"/>
</dbReference>
<reference evidence="2" key="1">
    <citation type="journal article" date="2019" name="Sci. Rep.">
        <title>Draft genome of Tanacetum cinerariifolium, the natural source of mosquito coil.</title>
        <authorList>
            <person name="Yamashiro T."/>
            <person name="Shiraishi A."/>
            <person name="Satake H."/>
            <person name="Nakayama K."/>
        </authorList>
    </citation>
    <scope>NUCLEOTIDE SEQUENCE</scope>
</reference>
<dbReference type="Pfam" id="PF00078">
    <property type="entry name" value="RVT_1"/>
    <property type="match status" value="1"/>
</dbReference>
<proteinExistence type="predicted"/>
<dbReference type="CDD" id="cd01650">
    <property type="entry name" value="RT_nLTR_like"/>
    <property type="match status" value="1"/>
</dbReference>